<dbReference type="GO" id="GO:0046872">
    <property type="term" value="F:metal ion binding"/>
    <property type="evidence" value="ECO:0007669"/>
    <property type="project" value="UniProtKB-KW"/>
</dbReference>
<keyword evidence="5 10" id="KW-0999">Mitochondrion inner membrane</keyword>
<feature type="compositionally biased region" description="Low complexity" evidence="11">
    <location>
        <begin position="1"/>
        <end position="17"/>
    </location>
</feature>
<evidence type="ECO:0000313" key="12">
    <source>
        <dbReference type="EMBL" id="KAF0697674.1"/>
    </source>
</evidence>
<dbReference type="GO" id="GO:0004408">
    <property type="term" value="F:holocytochrome-c synthase activity"/>
    <property type="evidence" value="ECO:0007669"/>
    <property type="project" value="UniProtKB-EC"/>
</dbReference>
<evidence type="ECO:0000313" key="13">
    <source>
        <dbReference type="EMBL" id="VFT88503.1"/>
    </source>
</evidence>
<name>A0A485KTK4_9STRA</name>
<evidence type="ECO:0000256" key="1">
    <source>
        <dbReference type="ARBA" id="ARBA00004273"/>
    </source>
</evidence>
<proteinExistence type="inferred from homology"/>
<dbReference type="PANTHER" id="PTHR12743:SF8">
    <property type="entry name" value="PROTEIN HRI1"/>
    <property type="match status" value="1"/>
</dbReference>
<evidence type="ECO:0000256" key="8">
    <source>
        <dbReference type="ARBA" id="ARBA00023136"/>
    </source>
</evidence>
<dbReference type="EMBL" id="VJMH01005297">
    <property type="protein sequence ID" value="KAF0697674.1"/>
    <property type="molecule type" value="Genomic_DNA"/>
</dbReference>
<dbReference type="PROSITE" id="PS00822">
    <property type="entry name" value="CYTO_HEME_LYASE_2"/>
    <property type="match status" value="1"/>
</dbReference>
<evidence type="ECO:0000256" key="9">
    <source>
        <dbReference type="ARBA" id="ARBA00023239"/>
    </source>
</evidence>
<dbReference type="EMBL" id="CAADRA010005318">
    <property type="protein sequence ID" value="VFT88503.1"/>
    <property type="molecule type" value="Genomic_DNA"/>
</dbReference>
<dbReference type="InterPro" id="IPR000511">
    <property type="entry name" value="Holocyt_c/c1_synthase"/>
</dbReference>
<keyword evidence="14" id="KW-1185">Reference proteome</keyword>
<comment type="similarity">
    <text evidence="2 10">Belongs to the cytochrome c-type heme lyase family.</text>
</comment>
<keyword evidence="6 10" id="KW-0408">Iron</keyword>
<evidence type="ECO:0000256" key="4">
    <source>
        <dbReference type="ARBA" id="ARBA00022723"/>
    </source>
</evidence>
<dbReference type="EC" id="4.4.1.17" evidence="10"/>
<keyword evidence="3 10" id="KW-0349">Heme</keyword>
<dbReference type="Pfam" id="PF01265">
    <property type="entry name" value="Cyto_heme_lyase"/>
    <property type="match status" value="1"/>
</dbReference>
<protein>
    <recommendedName>
        <fullName evidence="10">Holocytochrome c-type synthase</fullName>
        <ecNumber evidence="10">4.4.1.17</ecNumber>
    </recommendedName>
</protein>
<evidence type="ECO:0000256" key="10">
    <source>
        <dbReference type="RuleBase" id="RU363130"/>
    </source>
</evidence>
<organism evidence="13 14">
    <name type="scientific">Aphanomyces stellatus</name>
    <dbReference type="NCBI Taxonomy" id="120398"/>
    <lineage>
        <taxon>Eukaryota</taxon>
        <taxon>Sar</taxon>
        <taxon>Stramenopiles</taxon>
        <taxon>Oomycota</taxon>
        <taxon>Saprolegniomycetes</taxon>
        <taxon>Saprolegniales</taxon>
        <taxon>Verrucalvaceae</taxon>
        <taxon>Aphanomyces</taxon>
    </lineage>
</organism>
<dbReference type="AlphaFoldDB" id="A0A485KTK4"/>
<accession>A0A485KTK4</accession>
<keyword evidence="9 10" id="KW-0456">Lyase</keyword>
<dbReference type="Proteomes" id="UP000332933">
    <property type="component" value="Unassembled WGS sequence"/>
</dbReference>
<evidence type="ECO:0000256" key="3">
    <source>
        <dbReference type="ARBA" id="ARBA00022617"/>
    </source>
</evidence>
<evidence type="ECO:0000313" key="14">
    <source>
        <dbReference type="Proteomes" id="UP000332933"/>
    </source>
</evidence>
<comment type="catalytic activity">
    <reaction evidence="10">
        <text>holo-[cytochrome c] = apo-[cytochrome c] + heme b</text>
        <dbReference type="Rhea" id="RHEA:22648"/>
        <dbReference type="Rhea" id="RHEA-COMP:10725"/>
        <dbReference type="Rhea" id="RHEA-COMP:10726"/>
        <dbReference type="ChEBI" id="CHEBI:29950"/>
        <dbReference type="ChEBI" id="CHEBI:60344"/>
        <dbReference type="ChEBI" id="CHEBI:83739"/>
        <dbReference type="EC" id="4.4.1.17"/>
    </reaction>
</comment>
<dbReference type="PANTHER" id="PTHR12743">
    <property type="entry name" value="CYTOCHROME C1 HEME LYASE"/>
    <property type="match status" value="1"/>
</dbReference>
<comment type="subcellular location">
    <subcellularLocation>
        <location evidence="1 10">Mitochondrion inner membrane</location>
    </subcellularLocation>
</comment>
<keyword evidence="4 10" id="KW-0479">Metal-binding</keyword>
<keyword evidence="7 10" id="KW-0496">Mitochondrion</keyword>
<evidence type="ECO:0000256" key="7">
    <source>
        <dbReference type="ARBA" id="ARBA00023128"/>
    </source>
</evidence>
<comment type="function">
    <text evidence="10">Lyase that catalyzes the covalent linking of the heme group to the cytochrome C apoprotein to produce the mature functional cytochrome.</text>
</comment>
<dbReference type="OrthoDB" id="4243at2759"/>
<reference evidence="13 14" key="1">
    <citation type="submission" date="2019-03" db="EMBL/GenBank/DDBJ databases">
        <authorList>
            <person name="Gaulin E."/>
            <person name="Dumas B."/>
        </authorList>
    </citation>
    <scope>NUCLEOTIDE SEQUENCE [LARGE SCALE GENOMIC DNA]</scope>
    <source>
        <strain evidence="13">CBS 568.67</strain>
    </source>
</reference>
<dbReference type="GO" id="GO:0005743">
    <property type="term" value="C:mitochondrial inner membrane"/>
    <property type="evidence" value="ECO:0007669"/>
    <property type="project" value="UniProtKB-SubCell"/>
</dbReference>
<evidence type="ECO:0000256" key="6">
    <source>
        <dbReference type="ARBA" id="ARBA00023004"/>
    </source>
</evidence>
<reference evidence="12" key="2">
    <citation type="submission" date="2019-06" db="EMBL/GenBank/DDBJ databases">
        <title>Genomics analysis of Aphanomyces spp. identifies a new class of oomycete effector associated with host adaptation.</title>
        <authorList>
            <person name="Gaulin E."/>
        </authorList>
    </citation>
    <scope>NUCLEOTIDE SEQUENCE</scope>
    <source>
        <strain evidence="12">CBS 578.67</strain>
    </source>
</reference>
<gene>
    <name evidence="13" type="primary">Aste57867_11645</name>
    <name evidence="12" type="ORF">As57867_011602</name>
    <name evidence="13" type="ORF">ASTE57867_11645</name>
</gene>
<evidence type="ECO:0000256" key="11">
    <source>
        <dbReference type="SAM" id="MobiDB-lite"/>
    </source>
</evidence>
<evidence type="ECO:0000256" key="2">
    <source>
        <dbReference type="ARBA" id="ARBA00007255"/>
    </source>
</evidence>
<evidence type="ECO:0000256" key="5">
    <source>
        <dbReference type="ARBA" id="ARBA00022792"/>
    </source>
</evidence>
<feature type="region of interest" description="Disordered" evidence="11">
    <location>
        <begin position="1"/>
        <end position="34"/>
    </location>
</feature>
<sequence>MGNTTSTPAISTPPAAAQEGCPVKHTSAPAAPEGCPVKHASAPAEEGCPVKHKTKVYNVYSQEIDPTNMMPANPNQEPKDGQKYPLETARVESTIPKGGTTGTWTYPSEQMFFNALRRKGKGEDVHEGQVQTIVSIHNNMNERAWHQVIEWENTLYPGSDSKLLRFCGRPDDLTPLARLKTFLGYGKPFDRHDWVVIRNDNSEHRYVIDYYFDEEKSKEDQVPRLHDVTSVKSISLYARPAIDDIGSLVDRIKFPLLSFLGSTAKPTLPEPAAPSSIGDDLDAKETLTVAEVEETFGKIKTSCNKCFTDVQMCADEVACAQAATALQFCMANILCKPDAVKFTTALASGDESRIEEAYASMESCVERFEERSRAAMQAQARVAAAQKANTTTSPSA</sequence>
<keyword evidence="8 10" id="KW-0472">Membrane</keyword>